<evidence type="ECO:0000313" key="2">
    <source>
        <dbReference type="Proteomes" id="UP001172159"/>
    </source>
</evidence>
<dbReference type="AlphaFoldDB" id="A0AA40EZC3"/>
<sequence length="163" mass="17917">DAQYARDKARNYWITALDFQTQTQQIGLLSCVQYAANMGPYTKIVPILNSITNSFTEGYETIIDFEPLDGSIPADDTAGQEIASFLNAGTIEIGGAFDRMIQTGTANLCTVPLLGTTIRAALENLKVASRVSLFSNFWSSGRLEKMNRQCADLCFKLPYSHST</sequence>
<organism evidence="1 2">
    <name type="scientific">Apiosordaria backusii</name>
    <dbReference type="NCBI Taxonomy" id="314023"/>
    <lineage>
        <taxon>Eukaryota</taxon>
        <taxon>Fungi</taxon>
        <taxon>Dikarya</taxon>
        <taxon>Ascomycota</taxon>
        <taxon>Pezizomycotina</taxon>
        <taxon>Sordariomycetes</taxon>
        <taxon>Sordariomycetidae</taxon>
        <taxon>Sordariales</taxon>
        <taxon>Lasiosphaeriaceae</taxon>
        <taxon>Apiosordaria</taxon>
    </lineage>
</organism>
<protein>
    <submittedName>
        <fullName evidence="1">Uncharacterized protein</fullName>
    </submittedName>
</protein>
<name>A0AA40EZC3_9PEZI</name>
<evidence type="ECO:0000313" key="1">
    <source>
        <dbReference type="EMBL" id="KAK0748330.1"/>
    </source>
</evidence>
<reference evidence="1" key="1">
    <citation type="submission" date="2023-06" db="EMBL/GenBank/DDBJ databases">
        <title>Genome-scale phylogeny and comparative genomics of the fungal order Sordariales.</title>
        <authorList>
            <consortium name="Lawrence Berkeley National Laboratory"/>
            <person name="Hensen N."/>
            <person name="Bonometti L."/>
            <person name="Westerberg I."/>
            <person name="Brannstrom I.O."/>
            <person name="Guillou S."/>
            <person name="Cros-Aarteil S."/>
            <person name="Calhoun S."/>
            <person name="Haridas S."/>
            <person name="Kuo A."/>
            <person name="Mondo S."/>
            <person name="Pangilinan J."/>
            <person name="Riley R."/>
            <person name="Labutti K."/>
            <person name="Andreopoulos B."/>
            <person name="Lipzen A."/>
            <person name="Chen C."/>
            <person name="Yanf M."/>
            <person name="Daum C."/>
            <person name="Ng V."/>
            <person name="Clum A."/>
            <person name="Steindorff A."/>
            <person name="Ohm R."/>
            <person name="Martin F."/>
            <person name="Silar P."/>
            <person name="Natvig D."/>
            <person name="Lalanne C."/>
            <person name="Gautier V."/>
            <person name="Ament-Velasquez S.L."/>
            <person name="Kruys A."/>
            <person name="Hutchinson M.I."/>
            <person name="Powell A.J."/>
            <person name="Barry K."/>
            <person name="Miller A.N."/>
            <person name="Grigoriev I.V."/>
            <person name="Debuchy R."/>
            <person name="Gladieux P."/>
            <person name="Thoren M.H."/>
            <person name="Johannesson H."/>
        </authorList>
    </citation>
    <scope>NUCLEOTIDE SEQUENCE</scope>
    <source>
        <strain evidence="1">CBS 540.89</strain>
    </source>
</reference>
<gene>
    <name evidence="1" type="ORF">B0T21DRAFT_279514</name>
</gene>
<accession>A0AA40EZC3</accession>
<dbReference type="EMBL" id="JAUKTV010000001">
    <property type="protein sequence ID" value="KAK0748330.1"/>
    <property type="molecule type" value="Genomic_DNA"/>
</dbReference>
<feature type="non-terminal residue" evidence="1">
    <location>
        <position position="1"/>
    </location>
</feature>
<keyword evidence="2" id="KW-1185">Reference proteome</keyword>
<comment type="caution">
    <text evidence="1">The sequence shown here is derived from an EMBL/GenBank/DDBJ whole genome shotgun (WGS) entry which is preliminary data.</text>
</comment>
<dbReference type="Proteomes" id="UP001172159">
    <property type="component" value="Unassembled WGS sequence"/>
</dbReference>
<proteinExistence type="predicted"/>